<dbReference type="Proteomes" id="UP000030321">
    <property type="component" value="Unassembled WGS sequence"/>
</dbReference>
<name>A0A0A1VVQ1_MICAE</name>
<gene>
    <name evidence="1" type="ORF">N44_03421</name>
</gene>
<dbReference type="RefSeq" id="WP_045359563.1">
    <property type="nucleotide sequence ID" value="NZ_BBPA01000043.1"/>
</dbReference>
<evidence type="ECO:0000313" key="1">
    <source>
        <dbReference type="EMBL" id="GAL93669.1"/>
    </source>
</evidence>
<comment type="caution">
    <text evidence="1">The sequence shown here is derived from an EMBL/GenBank/DDBJ whole genome shotgun (WGS) entry which is preliminary data.</text>
</comment>
<evidence type="ECO:0000313" key="2">
    <source>
        <dbReference type="Proteomes" id="UP000030321"/>
    </source>
</evidence>
<sequence length="491" mass="57543">MKSILVATIGTRDLMFQVTTGDWYNIGDDRMKGDILGEQIEVVSDLALTEKSSFREISQYLWENIEYYGDQVKPVILGKLLEDKINDLEKVYLVVTDQNETVKEREKDTLYSGELIKYWLNKLNSDLVVNILYIGRNDENPSNFEEMFRWWQQVWKENIKPQPDQPILLCLKGGVGQASEASRISGLSFYGNDIKFYEFIPTPSNNQKGISSDYTGPFLGTNYLWDRTRQQALQLLERYDYAGLQNLVKPYYEQNKQKWKETYALIKSGVSWNQGQFEDFFQSASFSFNNQQKEQHQQYWWMAYEQAYTAVVRLKQKNTTEAMLHSFRAVEGLIYECLKHEFKDYMVNSEYTYSSLQSSVLNKYPALKELFVNNGNPVPEIKLDSRTQQRLIEKYIALTSPQANFKDLKAWGSEELRNHRNRLSHKLGGISEKELFQAWGNNIHNQQDWEKRILNCLNLITEKKFNYLWQGSLFASIHQRVLTAIKNCNLV</sequence>
<accession>A0A0A1VVQ1</accession>
<organism evidence="1 2">
    <name type="scientific">Microcystis aeruginosa NIES-44</name>
    <dbReference type="NCBI Taxonomy" id="449439"/>
    <lineage>
        <taxon>Bacteria</taxon>
        <taxon>Bacillati</taxon>
        <taxon>Cyanobacteriota</taxon>
        <taxon>Cyanophyceae</taxon>
        <taxon>Oscillatoriophycideae</taxon>
        <taxon>Chroococcales</taxon>
        <taxon>Microcystaceae</taxon>
        <taxon>Microcystis</taxon>
    </lineage>
</organism>
<reference evidence="2" key="1">
    <citation type="journal article" date="2015" name="Genome">
        <title>Whole Genome Sequence of the Non-Microcystin-Producing Microcystis aeruginosa Strain NIES-44.</title>
        <authorList>
            <person name="Okano K."/>
            <person name="Miyata N."/>
            <person name="Ozaki Y."/>
        </authorList>
    </citation>
    <scope>NUCLEOTIDE SEQUENCE [LARGE SCALE GENOMIC DNA]</scope>
    <source>
        <strain evidence="2">NIES-44</strain>
    </source>
</reference>
<protein>
    <submittedName>
        <fullName evidence="1">Uncharacterized protein</fullName>
    </submittedName>
</protein>
<dbReference type="AlphaFoldDB" id="A0A0A1VVQ1"/>
<proteinExistence type="predicted"/>
<dbReference type="EMBL" id="BBPA01000043">
    <property type="protein sequence ID" value="GAL93669.1"/>
    <property type="molecule type" value="Genomic_DNA"/>
</dbReference>